<keyword evidence="1" id="KW-0812">Transmembrane</keyword>
<dbReference type="EMBL" id="MU864963">
    <property type="protein sequence ID" value="KAK4463107.1"/>
    <property type="molecule type" value="Genomic_DNA"/>
</dbReference>
<name>A0AAV9HQS3_9PEZI</name>
<evidence type="ECO:0000313" key="2">
    <source>
        <dbReference type="EMBL" id="KAK4463107.1"/>
    </source>
</evidence>
<feature type="transmembrane region" description="Helical" evidence="1">
    <location>
        <begin position="46"/>
        <end position="76"/>
    </location>
</feature>
<keyword evidence="1" id="KW-0472">Membrane</keyword>
<organism evidence="2 3">
    <name type="scientific">Cladorrhinum samala</name>
    <dbReference type="NCBI Taxonomy" id="585594"/>
    <lineage>
        <taxon>Eukaryota</taxon>
        <taxon>Fungi</taxon>
        <taxon>Dikarya</taxon>
        <taxon>Ascomycota</taxon>
        <taxon>Pezizomycotina</taxon>
        <taxon>Sordariomycetes</taxon>
        <taxon>Sordariomycetidae</taxon>
        <taxon>Sordariales</taxon>
        <taxon>Podosporaceae</taxon>
        <taxon>Cladorrhinum</taxon>
    </lineage>
</organism>
<gene>
    <name evidence="2" type="ORF">QBC42DRAFT_71273</name>
</gene>
<feature type="transmembrane region" description="Helical" evidence="1">
    <location>
        <begin position="100"/>
        <end position="120"/>
    </location>
</feature>
<protein>
    <submittedName>
        <fullName evidence="2">Uncharacterized protein</fullName>
    </submittedName>
</protein>
<proteinExistence type="predicted"/>
<dbReference type="Proteomes" id="UP001321749">
    <property type="component" value="Unassembled WGS sequence"/>
</dbReference>
<evidence type="ECO:0000313" key="3">
    <source>
        <dbReference type="Proteomes" id="UP001321749"/>
    </source>
</evidence>
<reference evidence="2" key="2">
    <citation type="submission" date="2023-06" db="EMBL/GenBank/DDBJ databases">
        <authorList>
            <consortium name="Lawrence Berkeley National Laboratory"/>
            <person name="Mondo S.J."/>
            <person name="Hensen N."/>
            <person name="Bonometti L."/>
            <person name="Westerberg I."/>
            <person name="Brannstrom I.O."/>
            <person name="Guillou S."/>
            <person name="Cros-Aarteil S."/>
            <person name="Calhoun S."/>
            <person name="Haridas S."/>
            <person name="Kuo A."/>
            <person name="Pangilinan J."/>
            <person name="Riley R."/>
            <person name="Labutti K."/>
            <person name="Andreopoulos B."/>
            <person name="Lipzen A."/>
            <person name="Chen C."/>
            <person name="Yanf M."/>
            <person name="Daum C."/>
            <person name="Ng V."/>
            <person name="Clum A."/>
            <person name="Steindorff A."/>
            <person name="Ohm R."/>
            <person name="Martin F."/>
            <person name="Silar P."/>
            <person name="Natvig D."/>
            <person name="Lalanne C."/>
            <person name="Gautier V."/>
            <person name="Ament-Velasquez S.L."/>
            <person name="Kruys A."/>
            <person name="Hutchinson M.I."/>
            <person name="Powell A.J."/>
            <person name="Barry K."/>
            <person name="Miller A.N."/>
            <person name="Grigoriev I.V."/>
            <person name="Debuchy R."/>
            <person name="Gladieux P."/>
            <person name="Thoren M.H."/>
            <person name="Johannesson H."/>
        </authorList>
    </citation>
    <scope>NUCLEOTIDE SEQUENCE</scope>
    <source>
        <strain evidence="2">PSN324</strain>
    </source>
</reference>
<feature type="transmembrane region" description="Helical" evidence="1">
    <location>
        <begin position="151"/>
        <end position="169"/>
    </location>
</feature>
<keyword evidence="3" id="KW-1185">Reference proteome</keyword>
<sequence length="174" mass="20562">MAVLAWFCRAVKTRRQPVSEGKVICQSEGKSTEGEGVKALSDIQSFLFYFVFLLLGVTSLFLFLFFSSFCVFYFFCQQYTQHTPRRESAISMQRRQSSKFYLRVFFIYCFLTFRFLFRLFPTGYSKPILLPIRLLKKNYIPQHHQSRSKHLYISIIKLKLGGMLWILIIQQTAT</sequence>
<accession>A0AAV9HQS3</accession>
<comment type="caution">
    <text evidence="2">The sequence shown here is derived from an EMBL/GenBank/DDBJ whole genome shotgun (WGS) entry which is preliminary data.</text>
</comment>
<reference evidence="2" key="1">
    <citation type="journal article" date="2023" name="Mol. Phylogenet. Evol.">
        <title>Genome-scale phylogeny and comparative genomics of the fungal order Sordariales.</title>
        <authorList>
            <person name="Hensen N."/>
            <person name="Bonometti L."/>
            <person name="Westerberg I."/>
            <person name="Brannstrom I.O."/>
            <person name="Guillou S."/>
            <person name="Cros-Aarteil S."/>
            <person name="Calhoun S."/>
            <person name="Haridas S."/>
            <person name="Kuo A."/>
            <person name="Mondo S."/>
            <person name="Pangilinan J."/>
            <person name="Riley R."/>
            <person name="LaButti K."/>
            <person name="Andreopoulos B."/>
            <person name="Lipzen A."/>
            <person name="Chen C."/>
            <person name="Yan M."/>
            <person name="Daum C."/>
            <person name="Ng V."/>
            <person name="Clum A."/>
            <person name="Steindorff A."/>
            <person name="Ohm R.A."/>
            <person name="Martin F."/>
            <person name="Silar P."/>
            <person name="Natvig D.O."/>
            <person name="Lalanne C."/>
            <person name="Gautier V."/>
            <person name="Ament-Velasquez S.L."/>
            <person name="Kruys A."/>
            <person name="Hutchinson M.I."/>
            <person name="Powell A.J."/>
            <person name="Barry K."/>
            <person name="Miller A.N."/>
            <person name="Grigoriev I.V."/>
            <person name="Debuchy R."/>
            <person name="Gladieux P."/>
            <person name="Hiltunen Thoren M."/>
            <person name="Johannesson H."/>
        </authorList>
    </citation>
    <scope>NUCLEOTIDE SEQUENCE</scope>
    <source>
        <strain evidence="2">PSN324</strain>
    </source>
</reference>
<evidence type="ECO:0000256" key="1">
    <source>
        <dbReference type="SAM" id="Phobius"/>
    </source>
</evidence>
<keyword evidence="1" id="KW-1133">Transmembrane helix</keyword>
<dbReference type="AlphaFoldDB" id="A0AAV9HQS3"/>